<comment type="caution">
    <text evidence="1">The sequence shown here is derived from an EMBL/GenBank/DDBJ whole genome shotgun (WGS) entry which is preliminary data.</text>
</comment>
<name>A0ACC6PSJ7_9ACTN</name>
<organism evidence="1 2">
    <name type="scientific">Streptomyces achmelvichensis</name>
    <dbReference type="NCBI Taxonomy" id="3134111"/>
    <lineage>
        <taxon>Bacteria</taxon>
        <taxon>Bacillati</taxon>
        <taxon>Actinomycetota</taxon>
        <taxon>Actinomycetes</taxon>
        <taxon>Kitasatosporales</taxon>
        <taxon>Streptomycetaceae</taxon>
        <taxon>Streptomyces</taxon>
    </lineage>
</organism>
<dbReference type="Proteomes" id="UP001377168">
    <property type="component" value="Unassembled WGS sequence"/>
</dbReference>
<accession>A0ACC6PSJ7</accession>
<evidence type="ECO:0000313" key="1">
    <source>
        <dbReference type="EMBL" id="MEJ8634326.1"/>
    </source>
</evidence>
<keyword evidence="2" id="KW-1185">Reference proteome</keyword>
<proteinExistence type="predicted"/>
<gene>
    <name evidence="1" type="ORF">WKI67_13100</name>
</gene>
<protein>
    <submittedName>
        <fullName evidence="1">Uncharacterized protein</fullName>
    </submittedName>
</protein>
<sequence length="64" mass="7309">MTGFRRLGDRVLERLVPKSAASADTTFYEYCYCTPDWRRIYRLCHVVGGRTSCGKCENVRAIGC</sequence>
<evidence type="ECO:0000313" key="2">
    <source>
        <dbReference type="Proteomes" id="UP001377168"/>
    </source>
</evidence>
<reference evidence="1" key="1">
    <citation type="submission" date="2024-03" db="EMBL/GenBank/DDBJ databases">
        <title>Novel Streptomyces species of biotechnological and ecological value are a feature of Machair soil.</title>
        <authorList>
            <person name="Prole J.R."/>
            <person name="Goodfellow M."/>
            <person name="Allenby N."/>
            <person name="Ward A.C."/>
        </authorList>
    </citation>
    <scope>NUCLEOTIDE SEQUENCE</scope>
    <source>
        <strain evidence="1">MS2.AVA.5</strain>
    </source>
</reference>
<dbReference type="EMBL" id="JBBKAJ010000022">
    <property type="protein sequence ID" value="MEJ8634326.1"/>
    <property type="molecule type" value="Genomic_DNA"/>
</dbReference>